<dbReference type="GO" id="GO:0016787">
    <property type="term" value="F:hydrolase activity"/>
    <property type="evidence" value="ECO:0007669"/>
    <property type="project" value="UniProtKB-KW"/>
</dbReference>
<feature type="region of interest" description="Disordered" evidence="1">
    <location>
        <begin position="1"/>
        <end position="21"/>
    </location>
</feature>
<dbReference type="PANTHER" id="PTHR33428:SF14">
    <property type="entry name" value="CARBOXYLESTERASE TYPE B DOMAIN-CONTAINING PROTEIN"/>
    <property type="match status" value="1"/>
</dbReference>
<dbReference type="RefSeq" id="WP_074850245.1">
    <property type="nucleotide sequence ID" value="NZ_FNLM01000034.1"/>
</dbReference>
<dbReference type="EMBL" id="FNLM01000034">
    <property type="protein sequence ID" value="SDU53922.1"/>
    <property type="molecule type" value="Genomic_DNA"/>
</dbReference>
<reference evidence="2 3" key="1">
    <citation type="submission" date="2016-10" db="EMBL/GenBank/DDBJ databases">
        <authorList>
            <person name="de Groot N.N."/>
        </authorList>
    </citation>
    <scope>NUCLEOTIDE SEQUENCE [LARGE SCALE GENOMIC DNA]</scope>
    <source>
        <strain evidence="2 3">DSM 44215</strain>
    </source>
</reference>
<dbReference type="AlphaFoldDB" id="A0A1H2JC18"/>
<dbReference type="InterPro" id="IPR029058">
    <property type="entry name" value="AB_hydrolase_fold"/>
</dbReference>
<dbReference type="PANTHER" id="PTHR33428">
    <property type="entry name" value="CHLOROPHYLLASE-2, CHLOROPLASTIC"/>
    <property type="match status" value="1"/>
</dbReference>
<feature type="region of interest" description="Disordered" evidence="1">
    <location>
        <begin position="304"/>
        <end position="329"/>
    </location>
</feature>
<evidence type="ECO:0000313" key="2">
    <source>
        <dbReference type="EMBL" id="SDU53922.1"/>
    </source>
</evidence>
<accession>A0A1H2JC18</accession>
<organism evidence="2 3">
    <name type="scientific">Gordonia westfalica</name>
    <dbReference type="NCBI Taxonomy" id="158898"/>
    <lineage>
        <taxon>Bacteria</taxon>
        <taxon>Bacillati</taxon>
        <taxon>Actinomycetota</taxon>
        <taxon>Actinomycetes</taxon>
        <taxon>Mycobacteriales</taxon>
        <taxon>Gordoniaceae</taxon>
        <taxon>Gordonia</taxon>
    </lineage>
</organism>
<protein>
    <submittedName>
        <fullName evidence="2">Alpha/beta hydrolase family protein</fullName>
    </submittedName>
</protein>
<feature type="compositionally biased region" description="Low complexity" evidence="1">
    <location>
        <begin position="312"/>
        <end position="329"/>
    </location>
</feature>
<gene>
    <name evidence="2" type="ORF">SAMN04488548_1341960</name>
</gene>
<evidence type="ECO:0000256" key="1">
    <source>
        <dbReference type="SAM" id="MobiDB-lite"/>
    </source>
</evidence>
<dbReference type="Gene3D" id="3.40.50.1820">
    <property type="entry name" value="alpha/beta hydrolase"/>
    <property type="match status" value="1"/>
</dbReference>
<name>A0A1H2JC18_9ACTN</name>
<proteinExistence type="predicted"/>
<dbReference type="STRING" id="158898.SAMN04488548_1341960"/>
<keyword evidence="2" id="KW-0378">Hydrolase</keyword>
<dbReference type="SUPFAM" id="SSF53474">
    <property type="entry name" value="alpha/beta-Hydrolases"/>
    <property type="match status" value="1"/>
</dbReference>
<evidence type="ECO:0000313" key="3">
    <source>
        <dbReference type="Proteomes" id="UP000183180"/>
    </source>
</evidence>
<sequence length="329" mass="34152">MPGKKRSKPSQSPAKLMTALGRRGPHRVLRGDLGIVGTRGEVFTPATGEQLPAIAFGHGWLSSPNRYRDLCQHLASWGIVVAVPAGQGGVLVSDDAMAAQLRSALSIVTRVRLGFGEITVDPAKVGFAGHGFGASAAVIAASDAVLHGQPQPAVRGVAALFPAPTTAGLLPAARSVSAPGLIVSSIGELDTIDGNALPLAQAYGADHTSADERRAVLRTPPGATSRGLVEHRTIGALWGSNGADKKTHRAVRALTAGFLLHTLTQDPEYQAFSDPDTVLGKVPAVDLDDPPEVQDRIAKLLGAKERKRRRAASPVPAAAPNVVVPETLE</sequence>
<dbReference type="Proteomes" id="UP000183180">
    <property type="component" value="Unassembled WGS sequence"/>
</dbReference>
<dbReference type="Pfam" id="PF03403">
    <property type="entry name" value="PAF-AH_p_II"/>
    <property type="match status" value="1"/>
</dbReference>
<dbReference type="OrthoDB" id="4772420at2"/>